<protein>
    <submittedName>
        <fullName evidence="1">Uncharacterized protein</fullName>
    </submittedName>
</protein>
<keyword evidence="2" id="KW-1185">Reference proteome</keyword>
<gene>
    <name evidence="1" type="ORF">V1477_018835</name>
</gene>
<sequence length="82" mass="9281">MESVEGGWPRYFHLASLEKTKSYFSSSFIFTVSFGCSRRPTILVAHESDRSIIISRYPYPAGAVPASRKEENRPVDFTGFTN</sequence>
<comment type="caution">
    <text evidence="1">The sequence shown here is derived from an EMBL/GenBank/DDBJ whole genome shotgun (WGS) entry which is preliminary data.</text>
</comment>
<name>A0ABD2AWH4_VESMC</name>
<reference evidence="1 2" key="1">
    <citation type="journal article" date="2024" name="Ann. Entomol. Soc. Am.">
        <title>Genomic analyses of the southern and eastern yellowjacket wasps (Hymenoptera: Vespidae) reveal evolutionary signatures of social life.</title>
        <authorList>
            <person name="Catto M.A."/>
            <person name="Caine P.B."/>
            <person name="Orr S.E."/>
            <person name="Hunt B.G."/>
            <person name="Goodisman M.A.D."/>
        </authorList>
    </citation>
    <scope>NUCLEOTIDE SEQUENCE [LARGE SCALE GENOMIC DNA]</scope>
    <source>
        <strain evidence="1">232</strain>
        <tissue evidence="1">Head and thorax</tissue>
    </source>
</reference>
<dbReference type="Proteomes" id="UP001607303">
    <property type="component" value="Unassembled WGS sequence"/>
</dbReference>
<evidence type="ECO:0000313" key="1">
    <source>
        <dbReference type="EMBL" id="KAL2724974.1"/>
    </source>
</evidence>
<organism evidence="1 2">
    <name type="scientific">Vespula maculifrons</name>
    <name type="common">Eastern yellow jacket</name>
    <name type="synonym">Wasp</name>
    <dbReference type="NCBI Taxonomy" id="7453"/>
    <lineage>
        <taxon>Eukaryota</taxon>
        <taxon>Metazoa</taxon>
        <taxon>Ecdysozoa</taxon>
        <taxon>Arthropoda</taxon>
        <taxon>Hexapoda</taxon>
        <taxon>Insecta</taxon>
        <taxon>Pterygota</taxon>
        <taxon>Neoptera</taxon>
        <taxon>Endopterygota</taxon>
        <taxon>Hymenoptera</taxon>
        <taxon>Apocrita</taxon>
        <taxon>Aculeata</taxon>
        <taxon>Vespoidea</taxon>
        <taxon>Vespidae</taxon>
        <taxon>Vespinae</taxon>
        <taxon>Vespula</taxon>
    </lineage>
</organism>
<accession>A0ABD2AWH4</accession>
<proteinExistence type="predicted"/>
<evidence type="ECO:0000313" key="2">
    <source>
        <dbReference type="Proteomes" id="UP001607303"/>
    </source>
</evidence>
<dbReference type="AlphaFoldDB" id="A0ABD2AWH4"/>
<dbReference type="EMBL" id="JAYRBN010000112">
    <property type="protein sequence ID" value="KAL2724974.1"/>
    <property type="molecule type" value="Genomic_DNA"/>
</dbReference>